<proteinExistence type="predicted"/>
<gene>
    <name evidence="1" type="ORF">MTBBW1_2130082</name>
</gene>
<dbReference type="Proteomes" id="UP000191931">
    <property type="component" value="Unassembled WGS sequence"/>
</dbReference>
<protein>
    <submittedName>
        <fullName evidence="1">Uncharacterized protein</fullName>
    </submittedName>
</protein>
<reference evidence="1 2" key="1">
    <citation type="submission" date="2017-03" db="EMBL/GenBank/DDBJ databases">
        <authorList>
            <person name="Afonso C.L."/>
            <person name="Miller P.J."/>
            <person name="Scott M.A."/>
            <person name="Spackman E."/>
            <person name="Goraichik I."/>
            <person name="Dimitrov K.M."/>
            <person name="Suarez D.L."/>
            <person name="Swayne D.E."/>
        </authorList>
    </citation>
    <scope>NUCLEOTIDE SEQUENCE [LARGE SCALE GENOMIC DNA]</scope>
    <source>
        <strain evidence="1">PRJEB14757</strain>
    </source>
</reference>
<name>A0A1W1HCH9_9BACT</name>
<evidence type="ECO:0000313" key="1">
    <source>
        <dbReference type="EMBL" id="SLM30187.1"/>
    </source>
</evidence>
<organism evidence="1 2">
    <name type="scientific">Desulfamplus magnetovallimortis</name>
    <dbReference type="NCBI Taxonomy" id="1246637"/>
    <lineage>
        <taxon>Bacteria</taxon>
        <taxon>Pseudomonadati</taxon>
        <taxon>Thermodesulfobacteriota</taxon>
        <taxon>Desulfobacteria</taxon>
        <taxon>Desulfobacterales</taxon>
        <taxon>Desulfobacteraceae</taxon>
        <taxon>Desulfamplus</taxon>
    </lineage>
</organism>
<dbReference type="AlphaFoldDB" id="A0A1W1HCH9"/>
<evidence type="ECO:0000313" key="2">
    <source>
        <dbReference type="Proteomes" id="UP000191931"/>
    </source>
</evidence>
<keyword evidence="2" id="KW-1185">Reference proteome</keyword>
<sequence length="38" mass="4201">MIFNNLPIHLAPTATFYILGRGSLGKLIKPNYLALNSQ</sequence>
<accession>A0A1W1HCH9</accession>
<dbReference type="EMBL" id="FWEV01000128">
    <property type="protein sequence ID" value="SLM30187.1"/>
    <property type="molecule type" value="Genomic_DNA"/>
</dbReference>
<dbReference type="STRING" id="1246637.MTBBW1_2130082"/>